<organism evidence="2 3">
    <name type="scientific">Dendrothele bispora (strain CBS 962.96)</name>
    <dbReference type="NCBI Taxonomy" id="1314807"/>
    <lineage>
        <taxon>Eukaryota</taxon>
        <taxon>Fungi</taxon>
        <taxon>Dikarya</taxon>
        <taxon>Basidiomycota</taxon>
        <taxon>Agaricomycotina</taxon>
        <taxon>Agaricomycetes</taxon>
        <taxon>Agaricomycetidae</taxon>
        <taxon>Agaricales</taxon>
        <taxon>Agaricales incertae sedis</taxon>
        <taxon>Dendrothele</taxon>
    </lineage>
</organism>
<keyword evidence="1" id="KW-0472">Membrane</keyword>
<name>A0A4S8L8H2_DENBC</name>
<keyword evidence="1" id="KW-1133">Transmembrane helix</keyword>
<protein>
    <submittedName>
        <fullName evidence="2">Uncharacterized protein</fullName>
    </submittedName>
</protein>
<evidence type="ECO:0000256" key="1">
    <source>
        <dbReference type="SAM" id="Phobius"/>
    </source>
</evidence>
<feature type="non-terminal residue" evidence="2">
    <location>
        <position position="78"/>
    </location>
</feature>
<keyword evidence="1" id="KW-0812">Transmembrane</keyword>
<proteinExistence type="predicted"/>
<sequence>MLYREHCPTMQVTDFYKYVVYVPRDRTRMKRGKSWLILWLHCELLIWCIGTEELFLSSTFKTISDDYRKSVKVLNDAG</sequence>
<keyword evidence="3" id="KW-1185">Reference proteome</keyword>
<dbReference type="AlphaFoldDB" id="A0A4S8L8H2"/>
<evidence type="ECO:0000313" key="2">
    <source>
        <dbReference type="EMBL" id="THU85004.1"/>
    </source>
</evidence>
<dbReference type="OrthoDB" id="2322499at2759"/>
<evidence type="ECO:0000313" key="3">
    <source>
        <dbReference type="Proteomes" id="UP000297245"/>
    </source>
</evidence>
<reference evidence="2 3" key="1">
    <citation type="journal article" date="2019" name="Nat. Ecol. Evol.">
        <title>Megaphylogeny resolves global patterns of mushroom evolution.</title>
        <authorList>
            <person name="Varga T."/>
            <person name="Krizsan K."/>
            <person name="Foldi C."/>
            <person name="Dima B."/>
            <person name="Sanchez-Garcia M."/>
            <person name="Sanchez-Ramirez S."/>
            <person name="Szollosi G.J."/>
            <person name="Szarkandi J.G."/>
            <person name="Papp V."/>
            <person name="Albert L."/>
            <person name="Andreopoulos W."/>
            <person name="Angelini C."/>
            <person name="Antonin V."/>
            <person name="Barry K.W."/>
            <person name="Bougher N.L."/>
            <person name="Buchanan P."/>
            <person name="Buyck B."/>
            <person name="Bense V."/>
            <person name="Catcheside P."/>
            <person name="Chovatia M."/>
            <person name="Cooper J."/>
            <person name="Damon W."/>
            <person name="Desjardin D."/>
            <person name="Finy P."/>
            <person name="Geml J."/>
            <person name="Haridas S."/>
            <person name="Hughes K."/>
            <person name="Justo A."/>
            <person name="Karasinski D."/>
            <person name="Kautmanova I."/>
            <person name="Kiss B."/>
            <person name="Kocsube S."/>
            <person name="Kotiranta H."/>
            <person name="LaButti K.M."/>
            <person name="Lechner B.E."/>
            <person name="Liimatainen K."/>
            <person name="Lipzen A."/>
            <person name="Lukacs Z."/>
            <person name="Mihaltcheva S."/>
            <person name="Morgado L.N."/>
            <person name="Niskanen T."/>
            <person name="Noordeloos M.E."/>
            <person name="Ohm R.A."/>
            <person name="Ortiz-Santana B."/>
            <person name="Ovrebo C."/>
            <person name="Racz N."/>
            <person name="Riley R."/>
            <person name="Savchenko A."/>
            <person name="Shiryaev A."/>
            <person name="Soop K."/>
            <person name="Spirin V."/>
            <person name="Szebenyi C."/>
            <person name="Tomsovsky M."/>
            <person name="Tulloss R.E."/>
            <person name="Uehling J."/>
            <person name="Grigoriev I.V."/>
            <person name="Vagvolgyi C."/>
            <person name="Papp T."/>
            <person name="Martin F.M."/>
            <person name="Miettinen O."/>
            <person name="Hibbett D.S."/>
            <person name="Nagy L.G."/>
        </authorList>
    </citation>
    <scope>NUCLEOTIDE SEQUENCE [LARGE SCALE GENOMIC DNA]</scope>
    <source>
        <strain evidence="2 3">CBS 962.96</strain>
    </source>
</reference>
<dbReference type="EMBL" id="ML179569">
    <property type="protein sequence ID" value="THU85004.1"/>
    <property type="molecule type" value="Genomic_DNA"/>
</dbReference>
<accession>A0A4S8L8H2</accession>
<dbReference type="Proteomes" id="UP000297245">
    <property type="component" value="Unassembled WGS sequence"/>
</dbReference>
<gene>
    <name evidence="2" type="ORF">K435DRAFT_764585</name>
</gene>
<feature type="transmembrane region" description="Helical" evidence="1">
    <location>
        <begin position="36"/>
        <end position="56"/>
    </location>
</feature>